<dbReference type="Proteomes" id="UP001153620">
    <property type="component" value="Chromosome 2"/>
</dbReference>
<protein>
    <submittedName>
        <fullName evidence="2">Uncharacterized protein</fullName>
    </submittedName>
</protein>
<proteinExistence type="predicted"/>
<keyword evidence="1" id="KW-0732">Signal</keyword>
<evidence type="ECO:0000313" key="3">
    <source>
        <dbReference type="Proteomes" id="UP001153620"/>
    </source>
</evidence>
<evidence type="ECO:0000256" key="1">
    <source>
        <dbReference type="SAM" id="SignalP"/>
    </source>
</evidence>
<dbReference type="AlphaFoldDB" id="A0A9N9RXV5"/>
<reference evidence="2" key="2">
    <citation type="submission" date="2022-10" db="EMBL/GenBank/DDBJ databases">
        <authorList>
            <consortium name="ENA_rothamsted_submissions"/>
            <consortium name="culmorum"/>
            <person name="King R."/>
        </authorList>
    </citation>
    <scope>NUCLEOTIDE SEQUENCE</scope>
</reference>
<dbReference type="EMBL" id="OU895878">
    <property type="protein sequence ID" value="CAG9805400.1"/>
    <property type="molecule type" value="Genomic_DNA"/>
</dbReference>
<organism evidence="2 3">
    <name type="scientific">Chironomus riparius</name>
    <dbReference type="NCBI Taxonomy" id="315576"/>
    <lineage>
        <taxon>Eukaryota</taxon>
        <taxon>Metazoa</taxon>
        <taxon>Ecdysozoa</taxon>
        <taxon>Arthropoda</taxon>
        <taxon>Hexapoda</taxon>
        <taxon>Insecta</taxon>
        <taxon>Pterygota</taxon>
        <taxon>Neoptera</taxon>
        <taxon>Endopterygota</taxon>
        <taxon>Diptera</taxon>
        <taxon>Nematocera</taxon>
        <taxon>Chironomoidea</taxon>
        <taxon>Chironomidae</taxon>
        <taxon>Chironominae</taxon>
        <taxon>Chironomus</taxon>
    </lineage>
</organism>
<feature type="chain" id="PRO_5040152128" evidence="1">
    <location>
        <begin position="21"/>
        <end position="108"/>
    </location>
</feature>
<feature type="signal peptide" evidence="1">
    <location>
        <begin position="1"/>
        <end position="20"/>
    </location>
</feature>
<gene>
    <name evidence="2" type="ORF">CHIRRI_LOCUS8272</name>
</gene>
<reference evidence="2" key="1">
    <citation type="submission" date="2022-01" db="EMBL/GenBank/DDBJ databases">
        <authorList>
            <person name="King R."/>
        </authorList>
    </citation>
    <scope>NUCLEOTIDE SEQUENCE</scope>
</reference>
<sequence length="108" mass="12098">MKIILSILVTSILLISFSDSRHFPKRKSVYICHRNLSIGAKVHVFLMKLMGKHDVLGSDHKDGCQLVHVTDASSEESDSDEISVAPKNLVVNRQNEPKWLIDNDSRSG</sequence>
<keyword evidence="3" id="KW-1185">Reference proteome</keyword>
<evidence type="ECO:0000313" key="2">
    <source>
        <dbReference type="EMBL" id="CAG9805400.1"/>
    </source>
</evidence>
<name>A0A9N9RXV5_9DIPT</name>
<accession>A0A9N9RXV5</accession>